<evidence type="ECO:0000313" key="3">
    <source>
        <dbReference type="EMBL" id="KAF8444851.1"/>
    </source>
</evidence>
<accession>A0AAD4C142</accession>
<gene>
    <name evidence="3" type="ORF">L210DRAFT_319562</name>
</gene>
<evidence type="ECO:0000313" key="4">
    <source>
        <dbReference type="Proteomes" id="UP001194468"/>
    </source>
</evidence>
<dbReference type="AlphaFoldDB" id="A0AAD4C142"/>
<proteinExistence type="predicted"/>
<reference evidence="3" key="1">
    <citation type="submission" date="2019-10" db="EMBL/GenBank/DDBJ databases">
        <authorList>
            <consortium name="DOE Joint Genome Institute"/>
            <person name="Kuo A."/>
            <person name="Miyauchi S."/>
            <person name="Kiss E."/>
            <person name="Drula E."/>
            <person name="Kohler A."/>
            <person name="Sanchez-Garcia M."/>
            <person name="Andreopoulos B."/>
            <person name="Barry K.W."/>
            <person name="Bonito G."/>
            <person name="Buee M."/>
            <person name="Carver A."/>
            <person name="Chen C."/>
            <person name="Cichocki N."/>
            <person name="Clum A."/>
            <person name="Culley D."/>
            <person name="Crous P.W."/>
            <person name="Fauchery L."/>
            <person name="Girlanda M."/>
            <person name="Hayes R."/>
            <person name="Keri Z."/>
            <person name="LaButti K."/>
            <person name="Lipzen A."/>
            <person name="Lombard V."/>
            <person name="Magnuson J."/>
            <person name="Maillard F."/>
            <person name="Morin E."/>
            <person name="Murat C."/>
            <person name="Nolan M."/>
            <person name="Ohm R."/>
            <person name="Pangilinan J."/>
            <person name="Pereira M."/>
            <person name="Perotto S."/>
            <person name="Peter M."/>
            <person name="Riley R."/>
            <person name="Sitrit Y."/>
            <person name="Stielow B."/>
            <person name="Szollosi G."/>
            <person name="Zifcakova L."/>
            <person name="Stursova M."/>
            <person name="Spatafora J.W."/>
            <person name="Tedersoo L."/>
            <person name="Vaario L.-M."/>
            <person name="Yamada A."/>
            <person name="Yan M."/>
            <person name="Wang P."/>
            <person name="Xu J."/>
            <person name="Bruns T."/>
            <person name="Baldrian P."/>
            <person name="Vilgalys R."/>
            <person name="Henrissat B."/>
            <person name="Grigoriev I.V."/>
            <person name="Hibbett D."/>
            <person name="Nagy L.G."/>
            <person name="Martin F.M."/>
        </authorList>
    </citation>
    <scope>NUCLEOTIDE SEQUENCE</scope>
    <source>
        <strain evidence="3">BED1</strain>
    </source>
</reference>
<keyword evidence="2" id="KW-0472">Membrane</keyword>
<dbReference type="Proteomes" id="UP001194468">
    <property type="component" value="Unassembled WGS sequence"/>
</dbReference>
<comment type="caution">
    <text evidence="3">The sequence shown here is derived from an EMBL/GenBank/DDBJ whole genome shotgun (WGS) entry which is preliminary data.</text>
</comment>
<reference evidence="3" key="2">
    <citation type="journal article" date="2020" name="Nat. Commun.">
        <title>Large-scale genome sequencing of mycorrhizal fungi provides insights into the early evolution of symbiotic traits.</title>
        <authorList>
            <person name="Miyauchi S."/>
            <person name="Kiss E."/>
            <person name="Kuo A."/>
            <person name="Drula E."/>
            <person name="Kohler A."/>
            <person name="Sanchez-Garcia M."/>
            <person name="Morin E."/>
            <person name="Andreopoulos B."/>
            <person name="Barry K.W."/>
            <person name="Bonito G."/>
            <person name="Buee M."/>
            <person name="Carver A."/>
            <person name="Chen C."/>
            <person name="Cichocki N."/>
            <person name="Clum A."/>
            <person name="Culley D."/>
            <person name="Crous P.W."/>
            <person name="Fauchery L."/>
            <person name="Girlanda M."/>
            <person name="Hayes R.D."/>
            <person name="Keri Z."/>
            <person name="LaButti K."/>
            <person name="Lipzen A."/>
            <person name="Lombard V."/>
            <person name="Magnuson J."/>
            <person name="Maillard F."/>
            <person name="Murat C."/>
            <person name="Nolan M."/>
            <person name="Ohm R.A."/>
            <person name="Pangilinan J."/>
            <person name="Pereira M.F."/>
            <person name="Perotto S."/>
            <person name="Peter M."/>
            <person name="Pfister S."/>
            <person name="Riley R."/>
            <person name="Sitrit Y."/>
            <person name="Stielow J.B."/>
            <person name="Szollosi G."/>
            <person name="Zifcakova L."/>
            <person name="Stursova M."/>
            <person name="Spatafora J.W."/>
            <person name="Tedersoo L."/>
            <person name="Vaario L.M."/>
            <person name="Yamada A."/>
            <person name="Yan M."/>
            <person name="Wang P."/>
            <person name="Xu J."/>
            <person name="Bruns T."/>
            <person name="Baldrian P."/>
            <person name="Vilgalys R."/>
            <person name="Dunand C."/>
            <person name="Henrissat B."/>
            <person name="Grigoriev I.V."/>
            <person name="Hibbett D."/>
            <person name="Nagy L.G."/>
            <person name="Martin F.M."/>
        </authorList>
    </citation>
    <scope>NUCLEOTIDE SEQUENCE</scope>
    <source>
        <strain evidence="3">BED1</strain>
    </source>
</reference>
<evidence type="ECO:0000256" key="1">
    <source>
        <dbReference type="SAM" id="MobiDB-lite"/>
    </source>
</evidence>
<dbReference type="EMBL" id="WHUW01000006">
    <property type="protein sequence ID" value="KAF8444851.1"/>
    <property type="molecule type" value="Genomic_DNA"/>
</dbReference>
<keyword evidence="4" id="KW-1185">Reference proteome</keyword>
<name>A0AAD4C142_BOLED</name>
<keyword evidence="2" id="KW-0812">Transmembrane</keyword>
<keyword evidence="2" id="KW-1133">Transmembrane helix</keyword>
<sequence length="93" mass="10696">MQPLQTRVPQLPSHPPPSHPSPPVNRFLHHLLFLFPNFLASGITYFHLITPSNLNSIRLARLLEAGSVDWGRSPLDSSEPRSTRWEIKYIFQQ</sequence>
<protein>
    <submittedName>
        <fullName evidence="3">Uncharacterized protein</fullName>
    </submittedName>
</protein>
<feature type="region of interest" description="Disordered" evidence="1">
    <location>
        <begin position="1"/>
        <end position="22"/>
    </location>
</feature>
<feature type="transmembrane region" description="Helical" evidence="2">
    <location>
        <begin position="27"/>
        <end position="48"/>
    </location>
</feature>
<evidence type="ECO:0000256" key="2">
    <source>
        <dbReference type="SAM" id="Phobius"/>
    </source>
</evidence>
<organism evidence="3 4">
    <name type="scientific">Boletus edulis BED1</name>
    <dbReference type="NCBI Taxonomy" id="1328754"/>
    <lineage>
        <taxon>Eukaryota</taxon>
        <taxon>Fungi</taxon>
        <taxon>Dikarya</taxon>
        <taxon>Basidiomycota</taxon>
        <taxon>Agaricomycotina</taxon>
        <taxon>Agaricomycetes</taxon>
        <taxon>Agaricomycetidae</taxon>
        <taxon>Boletales</taxon>
        <taxon>Boletineae</taxon>
        <taxon>Boletaceae</taxon>
        <taxon>Boletoideae</taxon>
        <taxon>Boletus</taxon>
    </lineage>
</organism>
<feature type="compositionally biased region" description="Pro residues" evidence="1">
    <location>
        <begin position="12"/>
        <end position="22"/>
    </location>
</feature>